<gene>
    <name evidence="1" type="ORF">ebB198</name>
</gene>
<dbReference type="EMBL" id="CR555306">
    <property type="protein sequence ID" value="CAI09326.1"/>
    <property type="molecule type" value="Genomic_DNA"/>
</dbReference>
<sequence>MNIRWDAVVDCQSRTAEVPGRAVSGAVVGAVRHAAVATVNVWLYGTLAGSATERPLRLQIADRLSTNAVIRELGQRLGEEFLGHVVDAKGRKFDHCRIFVDGSEVDNPELPVHQGPGPATVEMILLTAIEGG</sequence>
<reference evidence="1 2" key="1">
    <citation type="journal article" date="2005" name="Arch. Microbiol.">
        <title>The genome sequence of an anaerobic aromatic-degrading denitrifying bacterium, strain EbN1.</title>
        <authorList>
            <person name="Rabus R."/>
            <person name="Kube M."/>
            <person name="Heider J."/>
            <person name="Beck A."/>
            <person name="Heitmann K."/>
            <person name="Widdel F."/>
            <person name="Reinhardt R."/>
        </authorList>
    </citation>
    <scope>NUCLEOTIDE SEQUENCE [LARGE SCALE GENOMIC DNA]</scope>
    <source>
        <strain evidence="1 2">EbN1</strain>
    </source>
</reference>
<dbReference type="Gene3D" id="3.10.20.30">
    <property type="match status" value="1"/>
</dbReference>
<proteinExistence type="predicted"/>
<dbReference type="RefSeq" id="WP_011238992.1">
    <property type="nucleotide sequence ID" value="NC_006513.1"/>
</dbReference>
<evidence type="ECO:0000313" key="2">
    <source>
        <dbReference type="Proteomes" id="UP000006552"/>
    </source>
</evidence>
<protein>
    <submittedName>
        <fullName evidence="1">Uncharacterized protein</fullName>
    </submittedName>
</protein>
<dbReference type="OrthoDB" id="9213083at2"/>
<dbReference type="HOGENOM" id="CLU_1912712_0_0_4"/>
<dbReference type="STRING" id="76114.ebB198"/>
<dbReference type="InterPro" id="IPR012675">
    <property type="entry name" value="Beta-grasp_dom_sf"/>
</dbReference>
<keyword evidence="2" id="KW-1185">Reference proteome</keyword>
<accession>Q5P038</accession>
<dbReference type="Proteomes" id="UP000006552">
    <property type="component" value="Chromosome"/>
</dbReference>
<name>Q5P038_AROAE</name>
<dbReference type="AlphaFoldDB" id="Q5P038"/>
<evidence type="ECO:0000313" key="1">
    <source>
        <dbReference type="EMBL" id="CAI09326.1"/>
    </source>
</evidence>
<organism evidence="1 2">
    <name type="scientific">Aromatoleum aromaticum (strain DSM 19018 / LMG 30748 / EbN1)</name>
    <name type="common">Azoarcus sp. (strain EbN1)</name>
    <dbReference type="NCBI Taxonomy" id="76114"/>
    <lineage>
        <taxon>Bacteria</taxon>
        <taxon>Pseudomonadati</taxon>
        <taxon>Pseudomonadota</taxon>
        <taxon>Betaproteobacteria</taxon>
        <taxon>Rhodocyclales</taxon>
        <taxon>Rhodocyclaceae</taxon>
        <taxon>Aromatoleum</taxon>
    </lineage>
</organism>
<dbReference type="KEGG" id="eba:ebB198"/>